<evidence type="ECO:0000259" key="7">
    <source>
        <dbReference type="Pfam" id="PF02687"/>
    </source>
</evidence>
<evidence type="ECO:0000256" key="3">
    <source>
        <dbReference type="ARBA" id="ARBA00022692"/>
    </source>
</evidence>
<evidence type="ECO:0000313" key="9">
    <source>
        <dbReference type="Proteomes" id="UP000025171"/>
    </source>
</evidence>
<evidence type="ECO:0000313" key="8">
    <source>
        <dbReference type="EMBL" id="KCZ93181.1"/>
    </source>
</evidence>
<comment type="caution">
    <text evidence="8">The sequence shown here is derived from an EMBL/GenBank/DDBJ whole genome shotgun (WGS) entry which is preliminary data.</text>
</comment>
<gene>
    <name evidence="8" type="ORF">HJO_04980</name>
</gene>
<dbReference type="InterPro" id="IPR003838">
    <property type="entry name" value="ABC3_permease_C"/>
</dbReference>
<feature type="transmembrane region" description="Helical" evidence="6">
    <location>
        <begin position="20"/>
        <end position="44"/>
    </location>
</feature>
<evidence type="ECO:0000256" key="4">
    <source>
        <dbReference type="ARBA" id="ARBA00022989"/>
    </source>
</evidence>
<dbReference type="OrthoDB" id="9775544at2"/>
<feature type="domain" description="ABC3 transporter permease C-terminal" evidence="7">
    <location>
        <begin position="261"/>
        <end position="377"/>
    </location>
</feature>
<feature type="transmembrane region" description="Helical" evidence="6">
    <location>
        <begin position="466"/>
        <end position="494"/>
    </location>
</feature>
<reference evidence="8 9" key="1">
    <citation type="journal article" date="2014" name="Antonie Van Leeuwenhoek">
        <title>Hyphomonas beringensis sp. nov. and Hyphomonas chukchiensis sp. nov., isolated from surface seawater of the Bering Sea and Chukchi Sea.</title>
        <authorList>
            <person name="Li C."/>
            <person name="Lai Q."/>
            <person name="Li G."/>
            <person name="Dong C."/>
            <person name="Wang J."/>
            <person name="Liao Y."/>
            <person name="Shao Z."/>
        </authorList>
    </citation>
    <scope>NUCLEOTIDE SEQUENCE [LARGE SCALE GENOMIC DNA]</scope>
    <source>
        <strain evidence="8 9">MHS-2</strain>
    </source>
</reference>
<keyword evidence="4 6" id="KW-1133">Transmembrane helix</keyword>
<name>A0A059FRP2_9PROT</name>
<evidence type="ECO:0000256" key="2">
    <source>
        <dbReference type="ARBA" id="ARBA00022475"/>
    </source>
</evidence>
<evidence type="ECO:0000256" key="5">
    <source>
        <dbReference type="ARBA" id="ARBA00023136"/>
    </source>
</evidence>
<feature type="transmembrane region" description="Helical" evidence="6">
    <location>
        <begin position="258"/>
        <end position="279"/>
    </location>
</feature>
<dbReference type="eggNOG" id="COG3127">
    <property type="taxonomic scope" value="Bacteria"/>
</dbReference>
<keyword evidence="3 6" id="KW-0812">Transmembrane</keyword>
<dbReference type="RefSeq" id="WP_035614626.1">
    <property type="nucleotide sequence ID" value="NZ_ARYK01000002.1"/>
</dbReference>
<keyword evidence="9" id="KW-1185">Reference proteome</keyword>
<feature type="transmembrane region" description="Helical" evidence="6">
    <location>
        <begin position="764"/>
        <end position="791"/>
    </location>
</feature>
<dbReference type="GO" id="GO:0005886">
    <property type="term" value="C:plasma membrane"/>
    <property type="evidence" value="ECO:0007669"/>
    <property type="project" value="UniProtKB-SubCell"/>
</dbReference>
<feature type="transmembrane region" description="Helical" evidence="6">
    <location>
        <begin position="401"/>
        <end position="419"/>
    </location>
</feature>
<dbReference type="Pfam" id="PF02687">
    <property type="entry name" value="FtsX"/>
    <property type="match status" value="2"/>
</dbReference>
<dbReference type="AlphaFoldDB" id="A0A059FRP2"/>
<accession>A0A059FRP2</accession>
<keyword evidence="5 6" id="KW-0472">Membrane</keyword>
<feature type="transmembrane region" description="Helical" evidence="6">
    <location>
        <begin position="811"/>
        <end position="832"/>
    </location>
</feature>
<dbReference type="EMBL" id="ARYK01000002">
    <property type="protein sequence ID" value="KCZ93181.1"/>
    <property type="molecule type" value="Genomic_DNA"/>
</dbReference>
<dbReference type="PANTHER" id="PTHR30287:SF1">
    <property type="entry name" value="INNER MEMBRANE PROTEIN"/>
    <property type="match status" value="1"/>
</dbReference>
<dbReference type="STRING" id="1280950.HJO_04980"/>
<dbReference type="PATRIC" id="fig|1280950.3.peg.1003"/>
<feature type="transmembrane region" description="Helical" evidence="6">
    <location>
        <begin position="352"/>
        <end position="372"/>
    </location>
</feature>
<feature type="transmembrane region" description="Helical" evidence="6">
    <location>
        <begin position="712"/>
        <end position="743"/>
    </location>
</feature>
<feature type="transmembrane region" description="Helical" evidence="6">
    <location>
        <begin position="312"/>
        <end position="332"/>
    </location>
</feature>
<feature type="domain" description="ABC3 transporter permease C-terminal" evidence="7">
    <location>
        <begin position="722"/>
        <end position="829"/>
    </location>
</feature>
<proteinExistence type="predicted"/>
<evidence type="ECO:0000256" key="1">
    <source>
        <dbReference type="ARBA" id="ARBA00004651"/>
    </source>
</evidence>
<keyword evidence="2" id="KW-1003">Cell membrane</keyword>
<organism evidence="8 9">
    <name type="scientific">Hyphomonas johnsonii MHS-2</name>
    <dbReference type="NCBI Taxonomy" id="1280950"/>
    <lineage>
        <taxon>Bacteria</taxon>
        <taxon>Pseudomonadati</taxon>
        <taxon>Pseudomonadota</taxon>
        <taxon>Alphaproteobacteria</taxon>
        <taxon>Hyphomonadales</taxon>
        <taxon>Hyphomonadaceae</taxon>
        <taxon>Hyphomonas</taxon>
    </lineage>
</organism>
<dbReference type="PANTHER" id="PTHR30287">
    <property type="entry name" value="MEMBRANE COMPONENT OF PREDICTED ABC SUPERFAMILY METABOLITE UPTAKE TRANSPORTER"/>
    <property type="match status" value="1"/>
</dbReference>
<comment type="subcellular location">
    <subcellularLocation>
        <location evidence="1">Cell membrane</location>
        <topology evidence="1">Multi-pass membrane protein</topology>
    </subcellularLocation>
</comment>
<dbReference type="InterPro" id="IPR038766">
    <property type="entry name" value="Membrane_comp_ABC_pdt"/>
</dbReference>
<evidence type="ECO:0000256" key="6">
    <source>
        <dbReference type="SAM" id="Phobius"/>
    </source>
</evidence>
<protein>
    <recommendedName>
        <fullName evidence="7">ABC3 transporter permease C-terminal domain-containing protein</fullName>
    </recommendedName>
</protein>
<dbReference type="Proteomes" id="UP000025171">
    <property type="component" value="Unassembled WGS sequence"/>
</dbReference>
<sequence>MNWVAGKLAVRELSGGLRGFWIYLACLAIGTAAIASAGSVTEVFTRGLNAESRTLLGADAIFTTSQRRATPEERAFVNALGPVSETVALDVMGTANNIRRQVDVSGVDDNYPLLGAAGLSGGAETLGAALLRQDGGWGIAVSQSFLDEFQVAVGDQVRLGPVDAVVTARLDSLPDGIGTPGTFGPEAIVSLQALVEVERLTPGQLFRSGLRVLLTKGDTLAEVQARFEDEFGTGTARIRGPEDSVDGLKSLLKTLNSFLAVIGIAALIAGGVGVAQATSSFLETRISSIAALKVFGADASTLRAAYMLQLGILALVGASAGMVLGAMAPYLLSWFAGSSIPLPQALGMYPAPLLKALLLGLLAATMFALPAIGRARATRPSALFRRVTDTERSAVPWTERIATVSAGALLCVLAVVSSYRPGLTALILGGAAVTLAILVGTAIVVKKISRFAARTASGMWRLSLANLGGPGSLAPTVVPALGLGLALLTLVAAVQANLLRQISETAPSNAPSVVFSQIPADRIDTFDSLIAEQGIDTDDANVFRQAPFILARVTMLKGAPVIEEEVAESERWVVRGETTITYLSAKPPETLLTAGDWWPTDHAGPLLVSVEEDAAKGLGIGVGDQIGFRVFGRDVTATVASLRKVEWGTFSIGSNIAFVLSPGTLEAANPSYVAIAKTTPGVEADIVAALGKTMPEVVVFQTRRALETAARLFAQIAVAVNAAAGIVTLSGLLVLFGTFAAMARKRRTEAALLKVFGAGRSQILGLYATEFALASAAAALIGSAIGIGAAYPIVIYAFEATWTVPWLETGRILAATVIISACGGAGVGLATLSRSPAEVLRMP</sequence>
<feature type="transmembrane region" description="Helical" evidence="6">
    <location>
        <begin position="425"/>
        <end position="445"/>
    </location>
</feature>